<keyword evidence="6" id="KW-1185">Reference proteome</keyword>
<evidence type="ECO:0000256" key="2">
    <source>
        <dbReference type="ARBA" id="ARBA00022741"/>
    </source>
</evidence>
<proteinExistence type="inferred from homology"/>
<evidence type="ECO:0000259" key="4">
    <source>
        <dbReference type="PROSITE" id="PS51720"/>
    </source>
</evidence>
<comment type="caution">
    <text evidence="5">The sequence shown here is derived from an EMBL/GenBank/DDBJ whole genome shotgun (WGS) entry which is preliminary data.</text>
</comment>
<evidence type="ECO:0000313" key="6">
    <source>
        <dbReference type="Proteomes" id="UP001311232"/>
    </source>
</evidence>
<dbReference type="SUPFAM" id="SSF52540">
    <property type="entry name" value="P-loop containing nucleoside triphosphate hydrolases"/>
    <property type="match status" value="1"/>
</dbReference>
<dbReference type="GO" id="GO:0005525">
    <property type="term" value="F:GTP binding"/>
    <property type="evidence" value="ECO:0007669"/>
    <property type="project" value="UniProtKB-KW"/>
</dbReference>
<evidence type="ECO:0000256" key="3">
    <source>
        <dbReference type="ARBA" id="ARBA00023134"/>
    </source>
</evidence>
<dbReference type="AlphaFoldDB" id="A0AAV9SC46"/>
<dbReference type="InterPro" id="IPR006703">
    <property type="entry name" value="G_AIG1"/>
</dbReference>
<accession>A0AAV9SC46</accession>
<dbReference type="PANTHER" id="PTHR10903">
    <property type="entry name" value="GTPASE, IMAP FAMILY MEMBER-RELATED"/>
    <property type="match status" value="1"/>
</dbReference>
<keyword evidence="3" id="KW-0342">GTP-binding</keyword>
<dbReference type="InterPro" id="IPR027417">
    <property type="entry name" value="P-loop_NTPase"/>
</dbReference>
<feature type="domain" description="AIG1-type G" evidence="4">
    <location>
        <begin position="4"/>
        <end position="131"/>
    </location>
</feature>
<gene>
    <name evidence="5" type="ORF">CRENBAI_008486</name>
</gene>
<sequence length="131" mass="14577">MEGPATFRIVLLGKSGNGKSSLANTIFGETMFKLKNVKFVSEAKTKRVNGKNLTLIDTPSLYDTERSLDTIKPGWERCIIECAPGPHVFLIVLKVEKYTEQEKTVVTKICDYFSDDALKYAAVVFNHGDQG</sequence>
<name>A0AAV9SC46_9TELE</name>
<dbReference type="PANTHER" id="PTHR10903:SF62">
    <property type="entry name" value="GTPASE IMAP FAMILY MEMBER 4-LIKE-RELATED"/>
    <property type="match status" value="1"/>
</dbReference>
<evidence type="ECO:0000256" key="1">
    <source>
        <dbReference type="ARBA" id="ARBA00008535"/>
    </source>
</evidence>
<comment type="similarity">
    <text evidence="1">Belongs to the TRAFAC class TrmE-Era-EngA-EngB-Septin-like GTPase superfamily. AIG1/Toc34/Toc159-like paraseptin GTPase family. IAN subfamily.</text>
</comment>
<dbReference type="Gene3D" id="3.40.50.300">
    <property type="entry name" value="P-loop containing nucleotide triphosphate hydrolases"/>
    <property type="match status" value="1"/>
</dbReference>
<evidence type="ECO:0000313" key="5">
    <source>
        <dbReference type="EMBL" id="KAK5618914.1"/>
    </source>
</evidence>
<reference evidence="5 6" key="1">
    <citation type="submission" date="2021-06" db="EMBL/GenBank/DDBJ databases">
        <authorList>
            <person name="Palmer J.M."/>
        </authorList>
    </citation>
    <scope>NUCLEOTIDE SEQUENCE [LARGE SCALE GENOMIC DNA]</scope>
    <source>
        <strain evidence="5 6">MEX-2019</strain>
        <tissue evidence="5">Muscle</tissue>
    </source>
</reference>
<dbReference type="EMBL" id="JAHHUM010000595">
    <property type="protein sequence ID" value="KAK5618914.1"/>
    <property type="molecule type" value="Genomic_DNA"/>
</dbReference>
<organism evidence="5 6">
    <name type="scientific">Crenichthys baileyi</name>
    <name type="common">White River springfish</name>
    <dbReference type="NCBI Taxonomy" id="28760"/>
    <lineage>
        <taxon>Eukaryota</taxon>
        <taxon>Metazoa</taxon>
        <taxon>Chordata</taxon>
        <taxon>Craniata</taxon>
        <taxon>Vertebrata</taxon>
        <taxon>Euteleostomi</taxon>
        <taxon>Actinopterygii</taxon>
        <taxon>Neopterygii</taxon>
        <taxon>Teleostei</taxon>
        <taxon>Neoteleostei</taxon>
        <taxon>Acanthomorphata</taxon>
        <taxon>Ovalentaria</taxon>
        <taxon>Atherinomorphae</taxon>
        <taxon>Cyprinodontiformes</taxon>
        <taxon>Goodeidae</taxon>
        <taxon>Crenichthys</taxon>
    </lineage>
</organism>
<dbReference type="InterPro" id="IPR045058">
    <property type="entry name" value="GIMA/IAN/Toc"/>
</dbReference>
<keyword evidence="2" id="KW-0547">Nucleotide-binding</keyword>
<dbReference type="PROSITE" id="PS51720">
    <property type="entry name" value="G_AIG1"/>
    <property type="match status" value="1"/>
</dbReference>
<dbReference type="Pfam" id="PF04548">
    <property type="entry name" value="AIG1"/>
    <property type="match status" value="1"/>
</dbReference>
<protein>
    <recommendedName>
        <fullName evidence="4">AIG1-type G domain-containing protein</fullName>
    </recommendedName>
</protein>
<dbReference type="Proteomes" id="UP001311232">
    <property type="component" value="Unassembled WGS sequence"/>
</dbReference>